<proteinExistence type="predicted"/>
<dbReference type="Proteomes" id="UP001500840">
    <property type="component" value="Unassembled WGS sequence"/>
</dbReference>
<evidence type="ECO:0000313" key="3">
    <source>
        <dbReference type="Proteomes" id="UP001500840"/>
    </source>
</evidence>
<protein>
    <submittedName>
        <fullName evidence="2">Uncharacterized protein</fullName>
    </submittedName>
</protein>
<dbReference type="RefSeq" id="WP_345319710.1">
    <property type="nucleotide sequence ID" value="NZ_BAABGA010000010.1"/>
</dbReference>
<evidence type="ECO:0000256" key="1">
    <source>
        <dbReference type="SAM" id="SignalP"/>
    </source>
</evidence>
<keyword evidence="1" id="KW-0732">Signal</keyword>
<gene>
    <name evidence="2" type="ORF">GCM10023156_08490</name>
</gene>
<sequence length="100" mass="10501">MSKRIAVIVFALVFLVACVSLALSDRNATAQDSDLNGTESLELQMEFTPIAATGLKGTTTTRTKVPGGWLIAGKTSLQNDAGFGITFVPDASHVWDGSSL</sequence>
<accession>A0ABP8MDQ2</accession>
<evidence type="ECO:0000313" key="2">
    <source>
        <dbReference type="EMBL" id="GAA4446972.1"/>
    </source>
</evidence>
<comment type="caution">
    <text evidence="2">The sequence shown here is derived from an EMBL/GenBank/DDBJ whole genome shotgun (WGS) entry which is preliminary data.</text>
</comment>
<keyword evidence="3" id="KW-1185">Reference proteome</keyword>
<organism evidence="2 3">
    <name type="scientific">Novipirellula rosea</name>
    <dbReference type="NCBI Taxonomy" id="1031540"/>
    <lineage>
        <taxon>Bacteria</taxon>
        <taxon>Pseudomonadati</taxon>
        <taxon>Planctomycetota</taxon>
        <taxon>Planctomycetia</taxon>
        <taxon>Pirellulales</taxon>
        <taxon>Pirellulaceae</taxon>
        <taxon>Novipirellula</taxon>
    </lineage>
</organism>
<reference evidence="3" key="1">
    <citation type="journal article" date="2019" name="Int. J. Syst. Evol. Microbiol.">
        <title>The Global Catalogue of Microorganisms (GCM) 10K type strain sequencing project: providing services to taxonomists for standard genome sequencing and annotation.</title>
        <authorList>
            <consortium name="The Broad Institute Genomics Platform"/>
            <consortium name="The Broad Institute Genome Sequencing Center for Infectious Disease"/>
            <person name="Wu L."/>
            <person name="Ma J."/>
        </authorList>
    </citation>
    <scope>NUCLEOTIDE SEQUENCE [LARGE SCALE GENOMIC DNA]</scope>
    <source>
        <strain evidence="3">JCM 17759</strain>
    </source>
</reference>
<dbReference type="PROSITE" id="PS51257">
    <property type="entry name" value="PROKAR_LIPOPROTEIN"/>
    <property type="match status" value="1"/>
</dbReference>
<dbReference type="EMBL" id="BAABGA010000010">
    <property type="protein sequence ID" value="GAA4446972.1"/>
    <property type="molecule type" value="Genomic_DNA"/>
</dbReference>
<name>A0ABP8MDQ2_9BACT</name>
<feature type="signal peptide" evidence="1">
    <location>
        <begin position="1"/>
        <end position="30"/>
    </location>
</feature>
<feature type="chain" id="PRO_5047520279" evidence="1">
    <location>
        <begin position="31"/>
        <end position="100"/>
    </location>
</feature>